<feature type="transmembrane region" description="Helical" evidence="1">
    <location>
        <begin position="118"/>
        <end position="138"/>
    </location>
</feature>
<dbReference type="AlphaFoldDB" id="A0A0S2F6N2"/>
<feature type="transmembrane region" description="Helical" evidence="1">
    <location>
        <begin position="78"/>
        <end position="98"/>
    </location>
</feature>
<proteinExistence type="predicted"/>
<organism evidence="2 3">
    <name type="scientific">Lysobacter antibioticus</name>
    <dbReference type="NCBI Taxonomy" id="84531"/>
    <lineage>
        <taxon>Bacteria</taxon>
        <taxon>Pseudomonadati</taxon>
        <taxon>Pseudomonadota</taxon>
        <taxon>Gammaproteobacteria</taxon>
        <taxon>Lysobacterales</taxon>
        <taxon>Lysobacteraceae</taxon>
        <taxon>Lysobacter</taxon>
    </lineage>
</organism>
<name>A0A0S2F6N2_LYSAN</name>
<dbReference type="KEGG" id="lab:LA76x_1026"/>
<evidence type="ECO:0000313" key="2">
    <source>
        <dbReference type="EMBL" id="ALN79186.1"/>
    </source>
</evidence>
<keyword evidence="1" id="KW-0812">Transmembrane</keyword>
<dbReference type="RefSeq" id="WP_057916830.1">
    <property type="nucleotide sequence ID" value="NZ_CP011129.1"/>
</dbReference>
<keyword evidence="1" id="KW-1133">Transmembrane helix</keyword>
<dbReference type="Proteomes" id="UP000060787">
    <property type="component" value="Chromosome"/>
</dbReference>
<feature type="transmembrane region" description="Helical" evidence="1">
    <location>
        <begin position="46"/>
        <end position="71"/>
    </location>
</feature>
<evidence type="ECO:0000256" key="1">
    <source>
        <dbReference type="SAM" id="Phobius"/>
    </source>
</evidence>
<protein>
    <recommendedName>
        <fullName evidence="4">Transmembrane protein</fullName>
    </recommendedName>
</protein>
<evidence type="ECO:0000313" key="3">
    <source>
        <dbReference type="Proteomes" id="UP000060787"/>
    </source>
</evidence>
<evidence type="ECO:0008006" key="4">
    <source>
        <dbReference type="Google" id="ProtNLM"/>
    </source>
</evidence>
<dbReference type="OrthoDB" id="6028124at2"/>
<dbReference type="EMBL" id="CP011129">
    <property type="protein sequence ID" value="ALN79186.1"/>
    <property type="molecule type" value="Genomic_DNA"/>
</dbReference>
<keyword evidence="1" id="KW-0472">Membrane</keyword>
<dbReference type="KEGG" id="laq:GLA29479_2125"/>
<gene>
    <name evidence="2" type="ORF">LA76x_1026</name>
</gene>
<keyword evidence="3" id="KW-1185">Reference proteome</keyword>
<accession>A0A0S2F6N2</accession>
<sequence>MKQALQAAGPFVWGMLAIAALVFWLMPSAWLLRGWVSQLVKARPAYGAALWSVVFALVLWAMLAVTAMIVLHGQAASSGWPFAAIAFALSCLALAFSVRIHLPGPDGLRLSWSRALSVSAPTCAVLWAQAGLCVYLLGGIT</sequence>
<dbReference type="PATRIC" id="fig|84531.7.peg.2085"/>
<feature type="transmembrane region" description="Helical" evidence="1">
    <location>
        <begin position="7"/>
        <end position="26"/>
    </location>
</feature>
<reference evidence="2 3" key="1">
    <citation type="journal article" date="2015" name="BMC Genomics">
        <title>Comparative genomics and metabolic profiling of the genus Lysobacter.</title>
        <authorList>
            <person name="de Bruijn I."/>
            <person name="Cheng X."/>
            <person name="de Jager V."/>
            <person name="Exposito R.G."/>
            <person name="Watrous J."/>
            <person name="Patel N."/>
            <person name="Postma J."/>
            <person name="Dorrestein P.C."/>
            <person name="Kobayashi D."/>
            <person name="Raaijmakers J.M."/>
        </authorList>
    </citation>
    <scope>NUCLEOTIDE SEQUENCE [LARGE SCALE GENOMIC DNA]</scope>
    <source>
        <strain evidence="2 3">76</strain>
    </source>
</reference>